<comment type="subcellular location">
    <subcellularLocation>
        <location evidence="1">Membrane</location>
    </subcellularLocation>
</comment>
<dbReference type="GeneID" id="26260777"/>
<proteinExistence type="predicted"/>
<accession>W7EJG4</accession>
<evidence type="ECO:0000256" key="2">
    <source>
        <dbReference type="ARBA" id="ARBA00022692"/>
    </source>
</evidence>
<evidence type="ECO:0000256" key="4">
    <source>
        <dbReference type="ARBA" id="ARBA00023136"/>
    </source>
</evidence>
<keyword evidence="2 5" id="KW-0812">Transmembrane</keyword>
<keyword evidence="4 5" id="KW-0472">Membrane</keyword>
<name>W7EJG4_BIPV3</name>
<dbReference type="PANTHER" id="PTHR23241:SF102">
    <property type="entry name" value="LD23009P"/>
    <property type="match status" value="1"/>
</dbReference>
<dbReference type="RefSeq" id="XP_014556556.1">
    <property type="nucleotide sequence ID" value="XM_014701070.1"/>
</dbReference>
<feature type="transmembrane region" description="Helical" evidence="5">
    <location>
        <begin position="146"/>
        <end position="166"/>
    </location>
</feature>
<dbReference type="GO" id="GO:0016020">
    <property type="term" value="C:membrane"/>
    <property type="evidence" value="ECO:0007669"/>
    <property type="project" value="UniProtKB-SubCell"/>
</dbReference>
<sequence>MSLTAVASAILPPAHLLTYSALIGTELYQTFIVTKITYRALPRPAFVGLQKKLFPAYFNAQYLLLLAVALTRPPYGPFSSFGEMASFIPFAIAGVTAGLNLTLYGPRSRALMIEKATQGTWSSCVIPTRDSKSEEMLVLNRAFSRAHAMSIHLNLITIGATLWYGWQLASKLQF</sequence>
<protein>
    <recommendedName>
        <fullName evidence="6">TMEM205-like domain-containing protein</fullName>
    </recommendedName>
</protein>
<organism evidence="7 8">
    <name type="scientific">Bipolaris victoriae (strain FI3)</name>
    <name type="common">Victoria blight of oats agent</name>
    <name type="synonym">Cochliobolus victoriae</name>
    <dbReference type="NCBI Taxonomy" id="930091"/>
    <lineage>
        <taxon>Eukaryota</taxon>
        <taxon>Fungi</taxon>
        <taxon>Dikarya</taxon>
        <taxon>Ascomycota</taxon>
        <taxon>Pezizomycotina</taxon>
        <taxon>Dothideomycetes</taxon>
        <taxon>Pleosporomycetidae</taxon>
        <taxon>Pleosporales</taxon>
        <taxon>Pleosporineae</taxon>
        <taxon>Pleosporaceae</taxon>
        <taxon>Bipolaris</taxon>
    </lineage>
</organism>
<dbReference type="PANTHER" id="PTHR23241">
    <property type="entry name" value="LATE EMBRYOGENESIS ABUNDANT PLANTS LEA-RELATED"/>
    <property type="match status" value="1"/>
</dbReference>
<dbReference type="HOGENOM" id="CLU_094297_2_1_1"/>
<dbReference type="OrthoDB" id="1641132at2759"/>
<evidence type="ECO:0000313" key="7">
    <source>
        <dbReference type="EMBL" id="EUN26959.1"/>
    </source>
</evidence>
<feature type="transmembrane region" description="Helical" evidence="5">
    <location>
        <begin position="53"/>
        <end position="72"/>
    </location>
</feature>
<reference evidence="7 8" key="1">
    <citation type="journal article" date="2013" name="PLoS Genet.">
        <title>Comparative genome structure, secondary metabolite, and effector coding capacity across Cochliobolus pathogens.</title>
        <authorList>
            <person name="Condon B.J."/>
            <person name="Leng Y."/>
            <person name="Wu D."/>
            <person name="Bushley K.E."/>
            <person name="Ohm R.A."/>
            <person name="Otillar R."/>
            <person name="Martin J."/>
            <person name="Schackwitz W."/>
            <person name="Grimwood J."/>
            <person name="MohdZainudin N."/>
            <person name="Xue C."/>
            <person name="Wang R."/>
            <person name="Manning V.A."/>
            <person name="Dhillon B."/>
            <person name="Tu Z.J."/>
            <person name="Steffenson B.J."/>
            <person name="Salamov A."/>
            <person name="Sun H."/>
            <person name="Lowry S."/>
            <person name="LaButti K."/>
            <person name="Han J."/>
            <person name="Copeland A."/>
            <person name="Lindquist E."/>
            <person name="Barry K."/>
            <person name="Schmutz J."/>
            <person name="Baker S.E."/>
            <person name="Ciuffetti L.M."/>
            <person name="Grigoriev I.V."/>
            <person name="Zhong S."/>
            <person name="Turgeon B.G."/>
        </authorList>
    </citation>
    <scope>NUCLEOTIDE SEQUENCE [LARGE SCALE GENOMIC DNA]</scope>
    <source>
        <strain evidence="7 8">FI3</strain>
    </source>
</reference>
<feature type="transmembrane region" description="Helical" evidence="5">
    <location>
        <begin position="84"/>
        <end position="105"/>
    </location>
</feature>
<evidence type="ECO:0000259" key="6">
    <source>
        <dbReference type="Pfam" id="PF13664"/>
    </source>
</evidence>
<dbReference type="EMBL" id="KI968734">
    <property type="protein sequence ID" value="EUN26959.1"/>
    <property type="molecule type" value="Genomic_DNA"/>
</dbReference>
<gene>
    <name evidence="7" type="ORF">COCVIDRAFT_99597</name>
</gene>
<evidence type="ECO:0000256" key="5">
    <source>
        <dbReference type="SAM" id="Phobius"/>
    </source>
</evidence>
<dbReference type="InterPro" id="IPR053009">
    <property type="entry name" value="Xanthocillin_Biosynth-Assoc"/>
</dbReference>
<dbReference type="Proteomes" id="UP000054337">
    <property type="component" value="Unassembled WGS sequence"/>
</dbReference>
<keyword evidence="8" id="KW-1185">Reference proteome</keyword>
<keyword evidence="3 5" id="KW-1133">Transmembrane helix</keyword>
<dbReference type="AlphaFoldDB" id="W7EJG4"/>
<evidence type="ECO:0000256" key="3">
    <source>
        <dbReference type="ARBA" id="ARBA00022989"/>
    </source>
</evidence>
<dbReference type="Pfam" id="PF13664">
    <property type="entry name" value="DUF4149"/>
    <property type="match status" value="1"/>
</dbReference>
<evidence type="ECO:0000313" key="8">
    <source>
        <dbReference type="Proteomes" id="UP000054337"/>
    </source>
</evidence>
<feature type="domain" description="TMEM205-like" evidence="6">
    <location>
        <begin position="17"/>
        <end position="115"/>
    </location>
</feature>
<dbReference type="InterPro" id="IPR025423">
    <property type="entry name" value="TMEM205-like"/>
</dbReference>
<evidence type="ECO:0000256" key="1">
    <source>
        <dbReference type="ARBA" id="ARBA00004370"/>
    </source>
</evidence>